<dbReference type="Pfam" id="PF11951">
    <property type="entry name" value="Fungal_trans_2"/>
    <property type="match status" value="1"/>
</dbReference>
<dbReference type="EMBL" id="HG793128">
    <property type="protein sequence ID" value="CDK27152.1"/>
    <property type="molecule type" value="Genomic_DNA"/>
</dbReference>
<dbReference type="InterPro" id="IPR021858">
    <property type="entry name" value="Fun_TF"/>
</dbReference>
<dbReference type="GeneID" id="34520536"/>
<accession>W6MPR3</accession>
<sequence length="154" mass="17554">MTAHESLMFLPPESCADLKEEERFHLNCSLITNALFLKAAHLLLTKVLYPNTSTSDDLIQKDVELIMDYLELIPPYHPICSALPWPIMVAGSASLLSIHRKYLIERTLEIGDYVHTQYSCQIIDFFKKAWGTGEEEGMGCDILLHRESLEKLCL</sequence>
<proteinExistence type="predicted"/>
<dbReference type="Proteomes" id="UP000019384">
    <property type="component" value="Unassembled WGS sequence"/>
</dbReference>
<reference evidence="1" key="1">
    <citation type="submission" date="2013-12" db="EMBL/GenBank/DDBJ databases">
        <authorList>
            <person name="Genoscope - CEA"/>
        </authorList>
    </citation>
    <scope>NUCLEOTIDE SEQUENCE</scope>
    <source>
        <strain evidence="1">CBS 1993</strain>
    </source>
</reference>
<organism evidence="1 2">
    <name type="scientific">Kuraishia capsulata CBS 1993</name>
    <dbReference type="NCBI Taxonomy" id="1382522"/>
    <lineage>
        <taxon>Eukaryota</taxon>
        <taxon>Fungi</taxon>
        <taxon>Dikarya</taxon>
        <taxon>Ascomycota</taxon>
        <taxon>Saccharomycotina</taxon>
        <taxon>Pichiomycetes</taxon>
        <taxon>Pichiales</taxon>
        <taxon>Pichiaceae</taxon>
        <taxon>Kuraishia</taxon>
    </lineage>
</organism>
<protein>
    <submittedName>
        <fullName evidence="1">Uncharacterized protein</fullName>
    </submittedName>
</protein>
<evidence type="ECO:0000313" key="1">
    <source>
        <dbReference type="EMBL" id="CDK27152.1"/>
    </source>
</evidence>
<dbReference type="HOGENOM" id="CLU_1704493_0_0_1"/>
<keyword evidence="2" id="KW-1185">Reference proteome</keyword>
<dbReference type="RefSeq" id="XP_022459148.1">
    <property type="nucleotide sequence ID" value="XM_022601513.1"/>
</dbReference>
<dbReference type="AlphaFoldDB" id="W6MPR3"/>
<reference evidence="1" key="2">
    <citation type="submission" date="2014-02" db="EMBL/GenBank/DDBJ databases">
        <title>Complete DNA sequence of /Kuraishia capsulata/ illustrates novel genomic features among budding yeasts (/Saccharomycotina/).</title>
        <authorList>
            <person name="Morales L."/>
            <person name="Noel B."/>
            <person name="Porcel B."/>
            <person name="Marcet-Houben M."/>
            <person name="Hullo M-F."/>
            <person name="Sacerdot C."/>
            <person name="Tekaia F."/>
            <person name="Leh-Louis V."/>
            <person name="Despons L."/>
            <person name="Khanna V."/>
            <person name="Aury J-M."/>
            <person name="Barbe V."/>
            <person name="Couloux A."/>
            <person name="Labadie K."/>
            <person name="Pelletier E."/>
            <person name="Souciet J-L."/>
            <person name="Boekhout T."/>
            <person name="Gabaldon T."/>
            <person name="Wincker P."/>
            <person name="Dujon B."/>
        </authorList>
    </citation>
    <scope>NUCLEOTIDE SEQUENCE</scope>
    <source>
        <strain evidence="1">CBS 1993</strain>
    </source>
</reference>
<evidence type="ECO:0000313" key="2">
    <source>
        <dbReference type="Proteomes" id="UP000019384"/>
    </source>
</evidence>
<dbReference type="OrthoDB" id="3598904at2759"/>
<gene>
    <name evidence="1" type="ORF">KUCA_T00003129001</name>
</gene>
<name>W6MPR3_9ASCO</name>